<dbReference type="FunFam" id="3.10.10.10:FF:000003">
    <property type="entry name" value="Retrovirus-related Pol polyprotein from transposon 297-like Protein"/>
    <property type="match status" value="1"/>
</dbReference>
<dbReference type="FunFam" id="3.30.70.270:FF:000003">
    <property type="entry name" value="Transposon Ty3-G Gag-Pol polyprotein"/>
    <property type="match status" value="1"/>
</dbReference>
<gene>
    <name evidence="2" type="ORF">PACLA_8A040082</name>
</gene>
<evidence type="ECO:0000313" key="3">
    <source>
        <dbReference type="Proteomes" id="UP001152795"/>
    </source>
</evidence>
<dbReference type="InterPro" id="IPR043128">
    <property type="entry name" value="Rev_trsase/Diguanyl_cyclase"/>
</dbReference>
<organism evidence="2 3">
    <name type="scientific">Paramuricea clavata</name>
    <name type="common">Red gorgonian</name>
    <name type="synonym">Violescent sea-whip</name>
    <dbReference type="NCBI Taxonomy" id="317549"/>
    <lineage>
        <taxon>Eukaryota</taxon>
        <taxon>Metazoa</taxon>
        <taxon>Cnidaria</taxon>
        <taxon>Anthozoa</taxon>
        <taxon>Octocorallia</taxon>
        <taxon>Malacalcyonacea</taxon>
        <taxon>Plexauridae</taxon>
        <taxon>Paramuricea</taxon>
    </lineage>
</organism>
<dbReference type="CDD" id="cd01647">
    <property type="entry name" value="RT_LTR"/>
    <property type="match status" value="1"/>
</dbReference>
<dbReference type="EMBL" id="CACRXK020000349">
    <property type="protein sequence ID" value="CAB3981067.1"/>
    <property type="molecule type" value="Genomic_DNA"/>
</dbReference>
<accession>A0A6S7FT90</accession>
<dbReference type="InterPro" id="IPR000477">
    <property type="entry name" value="RT_dom"/>
</dbReference>
<protein>
    <recommendedName>
        <fullName evidence="1">Reverse transcriptase domain-containing protein</fullName>
    </recommendedName>
</protein>
<dbReference type="OrthoDB" id="5983543at2759"/>
<dbReference type="Pfam" id="PF00078">
    <property type="entry name" value="RVT_1"/>
    <property type="match status" value="1"/>
</dbReference>
<dbReference type="InterPro" id="IPR043502">
    <property type="entry name" value="DNA/RNA_pol_sf"/>
</dbReference>
<keyword evidence="3" id="KW-1185">Reference proteome</keyword>
<name>A0A6S7FT90_PARCT</name>
<reference evidence="2" key="1">
    <citation type="submission" date="2020-04" db="EMBL/GenBank/DDBJ databases">
        <authorList>
            <person name="Alioto T."/>
            <person name="Alioto T."/>
            <person name="Gomez Garrido J."/>
        </authorList>
    </citation>
    <scope>NUCLEOTIDE SEQUENCE</scope>
    <source>
        <strain evidence="2">A484AB</strain>
    </source>
</reference>
<dbReference type="Gene3D" id="3.10.10.10">
    <property type="entry name" value="HIV Type 1 Reverse Transcriptase, subunit A, domain 1"/>
    <property type="match status" value="2"/>
</dbReference>
<evidence type="ECO:0000313" key="2">
    <source>
        <dbReference type="EMBL" id="CAB3981067.1"/>
    </source>
</evidence>
<dbReference type="PANTHER" id="PTHR37984:SF11">
    <property type="entry name" value="INTEGRASE CATALYTIC DOMAIN-CONTAINING PROTEIN"/>
    <property type="match status" value="1"/>
</dbReference>
<feature type="domain" description="Reverse transcriptase" evidence="1">
    <location>
        <begin position="121"/>
        <end position="226"/>
    </location>
</feature>
<dbReference type="Gene3D" id="3.30.70.270">
    <property type="match status" value="2"/>
</dbReference>
<dbReference type="InterPro" id="IPR050951">
    <property type="entry name" value="Retrovirus_Pol_polyprotein"/>
</dbReference>
<sequence>MGPEVNTLTDTNIKQKFPECFQGVGKLKDFELNIHIDPEVRPVAQSPRRIPFGLRKKVEDKLSELLDADIIEKAEGPTPWVSPVCIVPKPSGEITLCVDMRQANEAIQRERHPIPTIDEISFHQIELAEESRGITTFATHCGLYRYKRLMFGITSAPEVYQHIIQQVLQGCEGVQNIADDIILHGPTIELHDQRLTKVLERLQEKGLTLNPEKCELHIPKITFMGHLVSDKGIGPTEEKVEVVVDAREPKTVSEIRSFLGLVNFCSRFIPDLATIAEPLRKLTRTTTPFVWEAETVIVSDASPVGLGAVLLQRQEGVMKVLAYANRERSTKYFLTDHKPLEVIYSKTHKPSARIERWVLRLQNYDFTVEYLPGPENIADTLSRLIPVKLESSVNVADQYVRFIAENAAPIAVPIQEIEEVSACDVELSLVRNAVQSGKLKELPRDYRNVGNELTVLGKLVLRGARLVIPNALQARVLDLAHEGH</sequence>
<dbReference type="Proteomes" id="UP001152795">
    <property type="component" value="Unassembled WGS sequence"/>
</dbReference>
<comment type="caution">
    <text evidence="2">The sequence shown here is derived from an EMBL/GenBank/DDBJ whole genome shotgun (WGS) entry which is preliminary data.</text>
</comment>
<evidence type="ECO:0000259" key="1">
    <source>
        <dbReference type="Pfam" id="PF00078"/>
    </source>
</evidence>
<dbReference type="SUPFAM" id="SSF56672">
    <property type="entry name" value="DNA/RNA polymerases"/>
    <property type="match status" value="1"/>
</dbReference>
<dbReference type="PANTHER" id="PTHR37984">
    <property type="entry name" value="PROTEIN CBG26694"/>
    <property type="match status" value="1"/>
</dbReference>
<dbReference type="AlphaFoldDB" id="A0A6S7FT90"/>
<proteinExistence type="predicted"/>